<evidence type="ECO:0000256" key="7">
    <source>
        <dbReference type="ARBA" id="ARBA00022840"/>
    </source>
</evidence>
<feature type="region of interest" description="Disordered" evidence="10">
    <location>
        <begin position="507"/>
        <end position="539"/>
    </location>
</feature>
<dbReference type="Proteomes" id="UP000283269">
    <property type="component" value="Unassembled WGS sequence"/>
</dbReference>
<evidence type="ECO:0000256" key="8">
    <source>
        <dbReference type="ARBA" id="ARBA00023004"/>
    </source>
</evidence>
<keyword evidence="14" id="KW-1185">Reference proteome</keyword>
<evidence type="ECO:0000256" key="3">
    <source>
        <dbReference type="ARBA" id="ARBA00022723"/>
    </source>
</evidence>
<proteinExistence type="predicted"/>
<feature type="compositionally biased region" description="Acidic residues" evidence="10">
    <location>
        <begin position="528"/>
        <end position="539"/>
    </location>
</feature>
<evidence type="ECO:0000256" key="5">
    <source>
        <dbReference type="ARBA" id="ARBA00022801"/>
    </source>
</evidence>
<keyword evidence="6" id="KW-0347">Helicase</keyword>
<feature type="chain" id="PRO_5019113050" description="DNA replication factor Dna2 N-terminal domain-containing protein" evidence="11">
    <location>
        <begin position="20"/>
        <end position="784"/>
    </location>
</feature>
<feature type="region of interest" description="Disordered" evidence="10">
    <location>
        <begin position="581"/>
        <end position="605"/>
    </location>
</feature>
<comment type="cofactor">
    <cofactor evidence="1">
        <name>[4Fe-4S] cluster</name>
        <dbReference type="ChEBI" id="CHEBI:49883"/>
    </cofactor>
</comment>
<dbReference type="GO" id="GO:0051536">
    <property type="term" value="F:iron-sulfur cluster binding"/>
    <property type="evidence" value="ECO:0007669"/>
    <property type="project" value="UniProtKB-KW"/>
</dbReference>
<accession>A0A409XV05</accession>
<reference evidence="13 14" key="1">
    <citation type="journal article" date="2018" name="Evol. Lett.">
        <title>Horizontal gene cluster transfer increased hallucinogenic mushroom diversity.</title>
        <authorList>
            <person name="Reynolds H.T."/>
            <person name="Vijayakumar V."/>
            <person name="Gluck-Thaler E."/>
            <person name="Korotkin H.B."/>
            <person name="Matheny P.B."/>
            <person name="Slot J.C."/>
        </authorList>
    </citation>
    <scope>NUCLEOTIDE SEQUENCE [LARGE SCALE GENOMIC DNA]</scope>
    <source>
        <strain evidence="13 14">2631</strain>
    </source>
</reference>
<keyword evidence="5" id="KW-0378">Hydrolase</keyword>
<dbReference type="GO" id="GO:0004386">
    <property type="term" value="F:helicase activity"/>
    <property type="evidence" value="ECO:0007669"/>
    <property type="project" value="UniProtKB-KW"/>
</dbReference>
<dbReference type="GO" id="GO:0016787">
    <property type="term" value="F:hydrolase activity"/>
    <property type="evidence" value="ECO:0007669"/>
    <property type="project" value="UniProtKB-KW"/>
</dbReference>
<dbReference type="Gene3D" id="3.40.50.300">
    <property type="entry name" value="P-loop containing nucleotide triphosphate hydrolases"/>
    <property type="match status" value="1"/>
</dbReference>
<dbReference type="InterPro" id="IPR014808">
    <property type="entry name" value="DNA_replication_fac_Dna2_N"/>
</dbReference>
<keyword evidence="4" id="KW-0547">Nucleotide-binding</keyword>
<evidence type="ECO:0000256" key="10">
    <source>
        <dbReference type="SAM" id="MobiDB-lite"/>
    </source>
</evidence>
<name>A0A409XV05_PSICY</name>
<feature type="domain" description="DNA replication factor Dna2 N-terminal" evidence="12">
    <location>
        <begin position="269"/>
        <end position="377"/>
    </location>
</feature>
<evidence type="ECO:0000256" key="11">
    <source>
        <dbReference type="SAM" id="SignalP"/>
    </source>
</evidence>
<dbReference type="STRING" id="93625.A0A409XV05"/>
<sequence length="784" mass="86945">MSNGPQIVGLFSVFLVVDALTLNSGELNGEELAETSAAAFDSSSSPAFITDVKNRNLLREFSRNFTYSSGTPAVMFAEPILSPAIVLWYEVVSAISDALKIACNNEQLLGYLLSWTLYGVLRVQIWGGTSATCDVLIAVYMCYFDHPIKTNIIDSAIHTVTKKKVFAATDYDIVAFLQDSENWDLGDDVPSPVKLPPKKAHAVVEFPVKSDRRHLESRCVWLKYPYRQTHSPLLSENPHFTCQIHVRDVWLSQLRRTMLIINRESDVLDDIFNVLGTSSGPSSPTRRTISITSHSNLLVLYPDILITTTALSNATQCRRKPLLSSLVRSMTDITPAVIWENMLHEVMQKCLLELQREDNFIETCIVEATMGSLAELNCEEGNLKSRKRIPVFCRKISCQPTKGSLFLPFYLSIHSTAALTNTRSAAFEAPSLLAITDILEIEKTSGRIVSSTHQDSVSAWAQDGTRASRHGPRAQTILYTLLLSERYGSDIQGGLLFYSQSKTGETVRVPRGRNEEDTEKGADRVEKEEVEEEDVEVDVEDTQIRVESAFQSTPDENRREEEEEYFCQHISTTNEHANGATRSIHSHPNHSISAPPPWSKSKVKHRATFDPPIPPFLAPNFEAKTGHLTPTHTNFFTEWEQLLALEEMNLVRFKRELWMLGAEERGRKGRRFSGMPLIPSRAGTAAAGRKSGASSSGTIAGLKEATTNVNPLNGHLSVEDAITISVEPRLLALVAGELGAMDKVLSAEDYALVLGMPGTEKTTVIAALIRELVVQGKTVLLSER</sequence>
<organism evidence="13 14">
    <name type="scientific">Psilocybe cyanescens</name>
    <dbReference type="NCBI Taxonomy" id="93625"/>
    <lineage>
        <taxon>Eukaryota</taxon>
        <taxon>Fungi</taxon>
        <taxon>Dikarya</taxon>
        <taxon>Basidiomycota</taxon>
        <taxon>Agaricomycotina</taxon>
        <taxon>Agaricomycetes</taxon>
        <taxon>Agaricomycetidae</taxon>
        <taxon>Agaricales</taxon>
        <taxon>Agaricineae</taxon>
        <taxon>Strophariaceae</taxon>
        <taxon>Psilocybe</taxon>
    </lineage>
</organism>
<evidence type="ECO:0000313" key="14">
    <source>
        <dbReference type="Proteomes" id="UP000283269"/>
    </source>
</evidence>
<dbReference type="PANTHER" id="PTHR36531:SF6">
    <property type="entry name" value="DNA REPLICATION ATP-DEPENDENT HELICASE_NUCLEASE DNA2"/>
    <property type="match status" value="1"/>
</dbReference>
<keyword evidence="11" id="KW-0732">Signal</keyword>
<dbReference type="OrthoDB" id="6513042at2759"/>
<feature type="compositionally biased region" description="Low complexity" evidence="10">
    <location>
        <begin position="680"/>
        <end position="694"/>
    </location>
</feature>
<evidence type="ECO:0000313" key="13">
    <source>
        <dbReference type="EMBL" id="PPQ94653.1"/>
    </source>
</evidence>
<evidence type="ECO:0000259" key="12">
    <source>
        <dbReference type="Pfam" id="PF08696"/>
    </source>
</evidence>
<keyword evidence="7" id="KW-0067">ATP-binding</keyword>
<keyword evidence="9" id="KW-0411">Iron-sulfur</keyword>
<feature type="signal peptide" evidence="11">
    <location>
        <begin position="1"/>
        <end position="19"/>
    </location>
</feature>
<dbReference type="AlphaFoldDB" id="A0A409XV05"/>
<dbReference type="EMBL" id="NHYD01000278">
    <property type="protein sequence ID" value="PPQ94653.1"/>
    <property type="molecule type" value="Genomic_DNA"/>
</dbReference>
<dbReference type="GO" id="GO:0004518">
    <property type="term" value="F:nuclease activity"/>
    <property type="evidence" value="ECO:0007669"/>
    <property type="project" value="UniProtKB-KW"/>
</dbReference>
<evidence type="ECO:0000256" key="1">
    <source>
        <dbReference type="ARBA" id="ARBA00001966"/>
    </source>
</evidence>
<evidence type="ECO:0000256" key="6">
    <source>
        <dbReference type="ARBA" id="ARBA00022806"/>
    </source>
</evidence>
<dbReference type="InParanoid" id="A0A409XV05"/>
<gene>
    <name evidence="13" type="ORF">CVT25_009384</name>
</gene>
<keyword evidence="2" id="KW-0540">Nuclease</keyword>
<dbReference type="Pfam" id="PF08696">
    <property type="entry name" value="Dna2"/>
    <property type="match status" value="1"/>
</dbReference>
<evidence type="ECO:0000256" key="4">
    <source>
        <dbReference type="ARBA" id="ARBA00022741"/>
    </source>
</evidence>
<protein>
    <recommendedName>
        <fullName evidence="12">DNA replication factor Dna2 N-terminal domain-containing protein</fullName>
    </recommendedName>
</protein>
<keyword evidence="8" id="KW-0408">Iron</keyword>
<evidence type="ECO:0000256" key="2">
    <source>
        <dbReference type="ARBA" id="ARBA00022722"/>
    </source>
</evidence>
<feature type="region of interest" description="Disordered" evidence="10">
    <location>
        <begin position="671"/>
        <end position="694"/>
    </location>
</feature>
<dbReference type="GO" id="GO:0005524">
    <property type="term" value="F:ATP binding"/>
    <property type="evidence" value="ECO:0007669"/>
    <property type="project" value="UniProtKB-KW"/>
</dbReference>
<dbReference type="GO" id="GO:0046872">
    <property type="term" value="F:metal ion binding"/>
    <property type="evidence" value="ECO:0007669"/>
    <property type="project" value="UniProtKB-KW"/>
</dbReference>
<keyword evidence="3" id="KW-0479">Metal-binding</keyword>
<dbReference type="InterPro" id="IPR051827">
    <property type="entry name" value="Cas4_exonuclease"/>
</dbReference>
<dbReference type="PANTHER" id="PTHR36531">
    <property type="entry name" value="CRISPR-ASSOCIATED EXONUCLEASE CAS4"/>
    <property type="match status" value="1"/>
</dbReference>
<evidence type="ECO:0000256" key="9">
    <source>
        <dbReference type="ARBA" id="ARBA00023014"/>
    </source>
</evidence>
<feature type="compositionally biased region" description="Basic and acidic residues" evidence="10">
    <location>
        <begin position="512"/>
        <end position="527"/>
    </location>
</feature>
<comment type="caution">
    <text evidence="13">The sequence shown here is derived from an EMBL/GenBank/DDBJ whole genome shotgun (WGS) entry which is preliminary data.</text>
</comment>
<dbReference type="InterPro" id="IPR027417">
    <property type="entry name" value="P-loop_NTPase"/>
</dbReference>